<protein>
    <submittedName>
        <fullName evidence="4">Uncharacterized protein</fullName>
    </submittedName>
</protein>
<accession>A0A8R2H4K1</accession>
<feature type="coiled-coil region" evidence="3">
    <location>
        <begin position="3"/>
        <end position="30"/>
    </location>
</feature>
<evidence type="ECO:0000313" key="4">
    <source>
        <dbReference type="EnsemblMetazoa" id="XP_016659727.1"/>
    </source>
</evidence>
<reference evidence="5" key="1">
    <citation type="submission" date="2010-06" db="EMBL/GenBank/DDBJ databases">
        <authorList>
            <person name="Jiang H."/>
            <person name="Abraham K."/>
            <person name="Ali S."/>
            <person name="Alsbrooks S.L."/>
            <person name="Anim B.N."/>
            <person name="Anosike U.S."/>
            <person name="Attaway T."/>
            <person name="Bandaranaike D.P."/>
            <person name="Battles P.K."/>
            <person name="Bell S.N."/>
            <person name="Bell A.V."/>
            <person name="Beltran B."/>
            <person name="Bickham C."/>
            <person name="Bustamante Y."/>
            <person name="Caleb T."/>
            <person name="Canada A."/>
            <person name="Cardenas V."/>
            <person name="Carter K."/>
            <person name="Chacko J."/>
            <person name="Chandrabose M.N."/>
            <person name="Chavez D."/>
            <person name="Chavez A."/>
            <person name="Chen L."/>
            <person name="Chu H.-S."/>
            <person name="Claassen K.J."/>
            <person name="Cockrell R."/>
            <person name="Collins M."/>
            <person name="Cooper J.A."/>
            <person name="Cree A."/>
            <person name="Curry S.M."/>
            <person name="Da Y."/>
            <person name="Dao M.D."/>
            <person name="Das B."/>
            <person name="Davila M.-L."/>
            <person name="Davy-Carroll L."/>
            <person name="Denson S."/>
            <person name="Dinh H."/>
            <person name="Ebong V.E."/>
            <person name="Edwards J.R."/>
            <person name="Egan A."/>
            <person name="El-Daye J."/>
            <person name="Escobedo L."/>
            <person name="Fernandez S."/>
            <person name="Fernando P.R."/>
            <person name="Flagg N."/>
            <person name="Forbes L.D."/>
            <person name="Fowler R.G."/>
            <person name="Fu Q."/>
            <person name="Gabisi R.A."/>
            <person name="Ganer J."/>
            <person name="Garbino Pronczuk A."/>
            <person name="Garcia R.M."/>
            <person name="Garner T."/>
            <person name="Garrett T.E."/>
            <person name="Gonzalez D.A."/>
            <person name="Hamid H."/>
            <person name="Hawkins E.S."/>
            <person name="Hirani K."/>
            <person name="Hogues M.E."/>
            <person name="Hollins B."/>
            <person name="Hsiao C.-H."/>
            <person name="Jabil R."/>
            <person name="James M.L."/>
            <person name="Jhangiani S.N."/>
            <person name="Johnson B."/>
            <person name="Johnson Q."/>
            <person name="Joshi V."/>
            <person name="Kalu J.B."/>
            <person name="Kam C."/>
            <person name="Kashfia A."/>
            <person name="Keebler J."/>
            <person name="Kisamo H."/>
            <person name="Kovar C.L."/>
            <person name="Lago L.A."/>
            <person name="Lai C.-Y."/>
            <person name="Laidlaw J."/>
            <person name="Lara F."/>
            <person name="Le T.-K."/>
            <person name="Lee S.L."/>
            <person name="Legall F.H."/>
            <person name="Lemon S.J."/>
            <person name="Lewis L.R."/>
            <person name="Li B."/>
            <person name="Liu Y."/>
            <person name="Liu Y.-S."/>
            <person name="Lopez J."/>
            <person name="Lozado R.J."/>
            <person name="Lu J."/>
            <person name="Madu R.C."/>
            <person name="Maheshwari M."/>
            <person name="Maheshwari R."/>
            <person name="Malloy K."/>
            <person name="Martinez E."/>
            <person name="Mathew T."/>
            <person name="Mercado I.C."/>
            <person name="Mercado C."/>
            <person name="Meyer B."/>
            <person name="Montgomery K."/>
            <person name="Morgan M.B."/>
            <person name="Munidasa M."/>
            <person name="Nazareth L.V."/>
            <person name="Nelson J."/>
            <person name="Ng B.M."/>
            <person name="Nguyen N.B."/>
            <person name="Nguyen P.Q."/>
            <person name="Nguyen T."/>
            <person name="Obregon M."/>
            <person name="Okwuonu G.O."/>
            <person name="Onwere C.G."/>
            <person name="Orozco G."/>
            <person name="Parra A."/>
            <person name="Patel S."/>
            <person name="Patil S."/>
            <person name="Perez A."/>
            <person name="Perez Y."/>
            <person name="Pham C."/>
            <person name="Primus E.L."/>
            <person name="Pu L.-L."/>
            <person name="Puazo M."/>
            <person name="Qin X."/>
            <person name="Quiroz J.B."/>
            <person name="Reese J."/>
            <person name="Richards S."/>
            <person name="Rives C.M."/>
            <person name="Robberts R."/>
            <person name="Ruiz S.J."/>
            <person name="Ruiz M.J."/>
            <person name="Santibanez J."/>
            <person name="Schneider B.W."/>
            <person name="Sisson I."/>
            <person name="Smith M."/>
            <person name="Sodergren E."/>
            <person name="Song X.-Z."/>
            <person name="Song B.B."/>
            <person name="Summersgill H."/>
            <person name="Thelus R."/>
            <person name="Thornton R.D."/>
            <person name="Trejos Z.Y."/>
            <person name="Usmani K."/>
            <person name="Vattathil S."/>
            <person name="Villasana D."/>
            <person name="Walker D.L."/>
            <person name="Wang S."/>
            <person name="Wang K."/>
            <person name="White C.S."/>
            <person name="Williams A.C."/>
            <person name="Williamson J."/>
            <person name="Wilson K."/>
            <person name="Woghiren I.O."/>
            <person name="Woodworth J.R."/>
            <person name="Worley K.C."/>
            <person name="Wright R.A."/>
            <person name="Wu W."/>
            <person name="Young L."/>
            <person name="Zhang L."/>
            <person name="Zhang J."/>
            <person name="Zhu Y."/>
            <person name="Muzny D.M."/>
            <person name="Weinstock G."/>
            <person name="Gibbs R.A."/>
        </authorList>
    </citation>
    <scope>NUCLEOTIDE SEQUENCE [LARGE SCALE GENOMIC DNA]</scope>
    <source>
        <strain evidence="5">LSR1</strain>
    </source>
</reference>
<dbReference type="GO" id="GO:0005739">
    <property type="term" value="C:mitochondrion"/>
    <property type="evidence" value="ECO:0007669"/>
    <property type="project" value="TreeGrafter"/>
</dbReference>
<dbReference type="AlphaFoldDB" id="A0A8R2H4K1"/>
<dbReference type="GO" id="GO:0034605">
    <property type="term" value="P:cellular response to heat"/>
    <property type="evidence" value="ECO:0007669"/>
    <property type="project" value="TreeGrafter"/>
</dbReference>
<evidence type="ECO:0000313" key="5">
    <source>
        <dbReference type="Proteomes" id="UP000007819"/>
    </source>
</evidence>
<dbReference type="EnsemblMetazoa" id="XM_016804238.2">
    <property type="protein sequence ID" value="XP_016659727.1"/>
    <property type="gene ID" value="LOC107883696"/>
</dbReference>
<name>A0A8R2H4K1_ACYPI</name>
<dbReference type="OrthoDB" id="47330at2759"/>
<dbReference type="PANTHER" id="PTHR11638">
    <property type="entry name" value="ATP-DEPENDENT CLP PROTEASE"/>
    <property type="match status" value="1"/>
</dbReference>
<keyword evidence="5" id="KW-1185">Reference proteome</keyword>
<organism evidence="4 5">
    <name type="scientific">Acyrthosiphon pisum</name>
    <name type="common">Pea aphid</name>
    <dbReference type="NCBI Taxonomy" id="7029"/>
    <lineage>
        <taxon>Eukaryota</taxon>
        <taxon>Metazoa</taxon>
        <taxon>Ecdysozoa</taxon>
        <taxon>Arthropoda</taxon>
        <taxon>Hexapoda</taxon>
        <taxon>Insecta</taxon>
        <taxon>Pterygota</taxon>
        <taxon>Neoptera</taxon>
        <taxon>Paraneoptera</taxon>
        <taxon>Hemiptera</taxon>
        <taxon>Sternorrhyncha</taxon>
        <taxon>Aphidomorpha</taxon>
        <taxon>Aphidoidea</taxon>
        <taxon>Aphididae</taxon>
        <taxon>Macrosiphini</taxon>
        <taxon>Acyrthosiphon</taxon>
    </lineage>
</organism>
<dbReference type="RefSeq" id="XP_016659727.1">
    <property type="nucleotide sequence ID" value="XM_016804238.2"/>
</dbReference>
<reference evidence="4" key="2">
    <citation type="submission" date="2022-06" db="UniProtKB">
        <authorList>
            <consortium name="EnsemblMetazoa"/>
        </authorList>
    </citation>
    <scope>IDENTIFICATION</scope>
</reference>
<evidence type="ECO:0000256" key="3">
    <source>
        <dbReference type="SAM" id="Coils"/>
    </source>
</evidence>
<proteinExistence type="predicted"/>
<dbReference type="GO" id="GO:0005524">
    <property type="term" value="F:ATP binding"/>
    <property type="evidence" value="ECO:0007669"/>
    <property type="project" value="UniProtKB-KW"/>
</dbReference>
<evidence type="ECO:0000256" key="1">
    <source>
        <dbReference type="ARBA" id="ARBA00022741"/>
    </source>
</evidence>
<dbReference type="GeneID" id="107883696"/>
<sequence>MISNLASEEIAEHALELRNEQRQNKIIEDSRLSDKKIEKHEEVVTFISKKFKDQIVKPILKKHFKRDEFLGHINEVVYFLPFSEMELKFIVQRELQYWQELVCCKPSNISDD</sequence>
<dbReference type="GO" id="GO:0016887">
    <property type="term" value="F:ATP hydrolysis activity"/>
    <property type="evidence" value="ECO:0007669"/>
    <property type="project" value="TreeGrafter"/>
</dbReference>
<keyword evidence="2" id="KW-0067">ATP-binding</keyword>
<dbReference type="KEGG" id="api:107883696"/>
<evidence type="ECO:0000256" key="2">
    <source>
        <dbReference type="ARBA" id="ARBA00022840"/>
    </source>
</evidence>
<dbReference type="Proteomes" id="UP000007819">
    <property type="component" value="Chromosome A2"/>
</dbReference>
<keyword evidence="3" id="KW-0175">Coiled coil</keyword>
<dbReference type="PANTHER" id="PTHR11638:SF93">
    <property type="entry name" value="MITOCHONDRIAL DISAGGREGASE"/>
    <property type="match status" value="1"/>
</dbReference>
<dbReference type="InterPro" id="IPR050130">
    <property type="entry name" value="ClpA_ClpB"/>
</dbReference>
<keyword evidence="1" id="KW-0547">Nucleotide-binding</keyword>